<dbReference type="Proteomes" id="UP000316181">
    <property type="component" value="Unassembled WGS sequence"/>
</dbReference>
<gene>
    <name evidence="3" type="ORF">FB389_0788</name>
</gene>
<proteinExistence type="predicted"/>
<keyword evidence="1" id="KW-0732">Signal</keyword>
<dbReference type="Gene3D" id="3.40.190.10">
    <property type="entry name" value="Periplasmic binding protein-like II"/>
    <property type="match status" value="1"/>
</dbReference>
<dbReference type="GO" id="GO:1904680">
    <property type="term" value="F:peptide transmembrane transporter activity"/>
    <property type="evidence" value="ECO:0007669"/>
    <property type="project" value="TreeGrafter"/>
</dbReference>
<comment type="caution">
    <text evidence="3">The sequence shown here is derived from an EMBL/GenBank/DDBJ whole genome shotgun (WGS) entry which is preliminary data.</text>
</comment>
<feature type="chain" id="PRO_5038820834" evidence="1">
    <location>
        <begin position="20"/>
        <end position="616"/>
    </location>
</feature>
<name>A0A542SNC0_9MICO</name>
<accession>A0A542SNC0</accession>
<dbReference type="Gene3D" id="3.90.76.10">
    <property type="entry name" value="Dipeptide-binding Protein, Domain 1"/>
    <property type="match status" value="1"/>
</dbReference>
<sequence length="616" mass="66621">MRRKTALGAVALVAAGAMALAGCSGGGKKAETTGAATGTAATSLDSISIAWEAPLNSLNLTSNTGNATQNAVIASLLDGSFVWYDSNLELQRDESFGTFEKVSDDPLQVKYTFGADTNWSDGVPVDATDLLLEWAATSTHYNTINIDEALDDEGNLKAGDSDVAFNSAVPSSQLIKDFPEISEDGKSITFTYSKKYADWQYSFDGRTLPAHVVAKRALGIDDATEANKALIKAFKDNDKAALAKVSKVWNNDFNFTQLPTDPELYVSQGAYVLKDYVKDQYLTLEANPNYKGDHKASVPNVTVRYITDPMAQVTALQNGEVDLIGPQASADVRSALEKLGDKVKTNFGTEGTYEHIDLVFKKGSPFSAATYGGDDAKALKVRQAFLQMIPRQSIVDNLIKSSNPDATVRNSFILMPGSPDYDKMVADNGSSTYPDAGDIEKAKALLADAGVETPVKVRFAFNADNARRVSEFALIQDAAKQAGFDLVDASAPTTDWGPMLATKQGEYDASLFGWQSTSTAVTESDANYRTGGVNNYSLYSNKKVDALFDQLQVEIDPAKQFDIQLQVEKQLWADAFGTVLFQFPAIQAWNPAIDGIEASTISPTIFNQYWNWKAAA</sequence>
<dbReference type="InterPro" id="IPR000914">
    <property type="entry name" value="SBP_5_dom"/>
</dbReference>
<evidence type="ECO:0000313" key="3">
    <source>
        <dbReference type="EMBL" id="TQK76130.1"/>
    </source>
</evidence>
<dbReference type="GO" id="GO:0043190">
    <property type="term" value="C:ATP-binding cassette (ABC) transporter complex"/>
    <property type="evidence" value="ECO:0007669"/>
    <property type="project" value="InterPro"/>
</dbReference>
<dbReference type="EMBL" id="VFNV01000001">
    <property type="protein sequence ID" value="TQK76130.1"/>
    <property type="molecule type" value="Genomic_DNA"/>
</dbReference>
<dbReference type="GO" id="GO:0015833">
    <property type="term" value="P:peptide transport"/>
    <property type="evidence" value="ECO:0007669"/>
    <property type="project" value="TreeGrafter"/>
</dbReference>
<dbReference type="PANTHER" id="PTHR30290:SF65">
    <property type="entry name" value="MONOACYL PHOSPHATIDYLINOSITOL TETRAMANNOSIDE-BINDING PROTEIN LPQW-RELATED"/>
    <property type="match status" value="1"/>
</dbReference>
<dbReference type="PROSITE" id="PS51257">
    <property type="entry name" value="PROKAR_LIPOPROTEIN"/>
    <property type="match status" value="1"/>
</dbReference>
<organism evidence="3 4">
    <name type="scientific">Rarobacter incanus</name>
    <dbReference type="NCBI Taxonomy" id="153494"/>
    <lineage>
        <taxon>Bacteria</taxon>
        <taxon>Bacillati</taxon>
        <taxon>Actinomycetota</taxon>
        <taxon>Actinomycetes</taxon>
        <taxon>Micrococcales</taxon>
        <taxon>Rarobacteraceae</taxon>
        <taxon>Rarobacter</taxon>
    </lineage>
</organism>
<evidence type="ECO:0000256" key="1">
    <source>
        <dbReference type="SAM" id="SignalP"/>
    </source>
</evidence>
<dbReference type="GO" id="GO:0042597">
    <property type="term" value="C:periplasmic space"/>
    <property type="evidence" value="ECO:0007669"/>
    <property type="project" value="UniProtKB-ARBA"/>
</dbReference>
<dbReference type="SUPFAM" id="SSF53850">
    <property type="entry name" value="Periplasmic binding protein-like II"/>
    <property type="match status" value="1"/>
</dbReference>
<dbReference type="InterPro" id="IPR039424">
    <property type="entry name" value="SBP_5"/>
</dbReference>
<dbReference type="InterPro" id="IPR030678">
    <property type="entry name" value="Peptide/Ni-bd"/>
</dbReference>
<reference evidence="3 4" key="1">
    <citation type="submission" date="2019-06" db="EMBL/GenBank/DDBJ databases">
        <title>Sequencing the genomes of 1000 actinobacteria strains.</title>
        <authorList>
            <person name="Klenk H.-P."/>
        </authorList>
    </citation>
    <scope>NUCLEOTIDE SEQUENCE [LARGE SCALE GENOMIC DNA]</scope>
    <source>
        <strain evidence="3 4">DSM 10596</strain>
    </source>
</reference>
<feature type="domain" description="Solute-binding protein family 5" evidence="2">
    <location>
        <begin position="101"/>
        <end position="518"/>
    </location>
</feature>
<dbReference type="Pfam" id="PF00496">
    <property type="entry name" value="SBP_bac_5"/>
    <property type="match status" value="1"/>
</dbReference>
<evidence type="ECO:0000313" key="4">
    <source>
        <dbReference type="Proteomes" id="UP000316181"/>
    </source>
</evidence>
<dbReference type="CDD" id="cd08501">
    <property type="entry name" value="PBP2_Lpqw"/>
    <property type="match status" value="1"/>
</dbReference>
<protein>
    <submittedName>
        <fullName evidence="3">Peptide/nickel transport system substrate-binding protein</fullName>
    </submittedName>
</protein>
<feature type="signal peptide" evidence="1">
    <location>
        <begin position="1"/>
        <end position="19"/>
    </location>
</feature>
<dbReference type="PIRSF" id="PIRSF002741">
    <property type="entry name" value="MppA"/>
    <property type="match status" value="1"/>
</dbReference>
<keyword evidence="4" id="KW-1185">Reference proteome</keyword>
<dbReference type="PANTHER" id="PTHR30290">
    <property type="entry name" value="PERIPLASMIC BINDING COMPONENT OF ABC TRANSPORTER"/>
    <property type="match status" value="1"/>
</dbReference>
<dbReference type="RefSeq" id="WP_246043506.1">
    <property type="nucleotide sequence ID" value="NZ_BAAATB010000002.1"/>
</dbReference>
<dbReference type="AlphaFoldDB" id="A0A542SNC0"/>
<evidence type="ECO:0000259" key="2">
    <source>
        <dbReference type="Pfam" id="PF00496"/>
    </source>
</evidence>
<dbReference type="Gene3D" id="3.10.105.10">
    <property type="entry name" value="Dipeptide-binding Protein, Domain 3"/>
    <property type="match status" value="1"/>
</dbReference>